<feature type="compositionally biased region" description="Basic residues" evidence="1">
    <location>
        <begin position="376"/>
        <end position="387"/>
    </location>
</feature>
<evidence type="ECO:0000313" key="2">
    <source>
        <dbReference type="EMBL" id="KAF4621199.1"/>
    </source>
</evidence>
<feature type="region of interest" description="Disordered" evidence="1">
    <location>
        <begin position="1"/>
        <end position="28"/>
    </location>
</feature>
<feature type="region of interest" description="Disordered" evidence="1">
    <location>
        <begin position="552"/>
        <end position="573"/>
    </location>
</feature>
<dbReference type="AlphaFoldDB" id="A0A8H4R0P6"/>
<name>A0A8H4R0P6_9AGAR</name>
<feature type="compositionally biased region" description="Basic and acidic residues" evidence="1">
    <location>
        <begin position="463"/>
        <end position="473"/>
    </location>
</feature>
<comment type="caution">
    <text evidence="2">The sequence shown here is derived from an EMBL/GenBank/DDBJ whole genome shotgun (WGS) entry which is preliminary data.</text>
</comment>
<feature type="compositionally biased region" description="Pro residues" evidence="1">
    <location>
        <begin position="80"/>
        <end position="90"/>
    </location>
</feature>
<reference evidence="2 3" key="1">
    <citation type="submission" date="2019-12" db="EMBL/GenBank/DDBJ databases">
        <authorList>
            <person name="Floudas D."/>
            <person name="Bentzer J."/>
            <person name="Ahren D."/>
            <person name="Johansson T."/>
            <person name="Persson P."/>
            <person name="Tunlid A."/>
        </authorList>
    </citation>
    <scope>NUCLEOTIDE SEQUENCE [LARGE SCALE GENOMIC DNA]</scope>
    <source>
        <strain evidence="2 3">CBS 102.39</strain>
    </source>
</reference>
<feature type="compositionally biased region" description="Low complexity" evidence="1">
    <location>
        <begin position="337"/>
        <end position="353"/>
    </location>
</feature>
<protein>
    <submittedName>
        <fullName evidence="2">Uncharacterized protein</fullName>
    </submittedName>
</protein>
<evidence type="ECO:0000313" key="3">
    <source>
        <dbReference type="Proteomes" id="UP000521872"/>
    </source>
</evidence>
<feature type="region of interest" description="Disordered" evidence="1">
    <location>
        <begin position="266"/>
        <end position="479"/>
    </location>
</feature>
<feature type="compositionally biased region" description="Basic residues" evidence="1">
    <location>
        <begin position="564"/>
        <end position="573"/>
    </location>
</feature>
<feature type="compositionally biased region" description="Basic and acidic residues" evidence="1">
    <location>
        <begin position="765"/>
        <end position="779"/>
    </location>
</feature>
<feature type="compositionally biased region" description="Low complexity" evidence="1">
    <location>
        <begin position="11"/>
        <end position="27"/>
    </location>
</feature>
<feature type="compositionally biased region" description="Low complexity" evidence="1">
    <location>
        <begin position="91"/>
        <end position="106"/>
    </location>
</feature>
<keyword evidence="3" id="KW-1185">Reference proteome</keyword>
<gene>
    <name evidence="2" type="ORF">D9613_001192</name>
</gene>
<feature type="region of interest" description="Disordered" evidence="1">
    <location>
        <begin position="76"/>
        <end position="115"/>
    </location>
</feature>
<dbReference type="Proteomes" id="UP000521872">
    <property type="component" value="Unassembled WGS sequence"/>
</dbReference>
<evidence type="ECO:0000256" key="1">
    <source>
        <dbReference type="SAM" id="MobiDB-lite"/>
    </source>
</evidence>
<feature type="region of interest" description="Disordered" evidence="1">
    <location>
        <begin position="761"/>
        <end position="784"/>
    </location>
</feature>
<proteinExistence type="predicted"/>
<accession>A0A8H4R0P6</accession>
<sequence length="895" mass="96813">MPRYPHHQHLTASSSPAPSPGTASSSTLINLPLAPSSIAFPVIVDADLGPGDGENLKATTNSSSLGSSLVSVVSDETCTPPLPALSPPRAPSSDASAQTAGVDAPVSSPPVAPDAQRVRQPIQRPIPPPIQTTPYPSQQLAYAFPTGVATAATTGALSARGFVQPHVSHLPRRAKVKKNIKEAVNVQTPTEEVGPTKENAGDDIQKDGILLNTSDSMGSSIPIPAAHPSAPSHPTKEEFVRVWEKRGDEEDKQTPAMPSFETMKLESQTPMMKTPPPPSAAAPLGMNLPRRVKTPRTAGGGTPPRVSNIDQRMAERRSPLPPPTLPKVGADPRSKFSSTTSSSSSASSSSSSRGGDRGEGSSAVAGSPPQGDRVGRSRSRRLRRHVRGYAGGVASAGGYGDRARSMGRSGPSGLRFETYEGEEDEPVHETGEGKVLSARLRGTQGDLKGKTRARVQAEDGDSEDNKRDKERKSRGVSLPPRFHHQYHKQYRPFVLPQPGEVGSSGHAADSNVDVFAPSGRVKWGGFEGLEDVRSRENDLFWERDREERGRGRVRLTPGHTGGKGGKKGKGRKGMRLQNVDGFLGLGGDECEVEVGFLICGDEEKEEEEDEGVFWGICDDEKEVGQEGKPKQLGAVVKREVVVEFYSTVGRDGKEEEETEEPHRRVVLPLLDDLTQYRDGVPVLFSNSSSSSSVSTSSMQDLLDGFVAGVKEMMMSVQPHNGKTKTKNRVRVLAPSARREDGMSVALGICLFLSTLADASPASPAAKHEDEQLDEGDGKQQAEVPNPSRYQHHQHLAHPLVQDPAEDALYSPVHKAWMRMMDEREVLRAEEEEEAEDDAEVDVDVDVVGLDEPHPMTRKIQVKKERAMKEGVRPEWRGVLSYEGLMCVWEGVQRWM</sequence>
<organism evidence="2 3">
    <name type="scientific">Agrocybe pediades</name>
    <dbReference type="NCBI Taxonomy" id="84607"/>
    <lineage>
        <taxon>Eukaryota</taxon>
        <taxon>Fungi</taxon>
        <taxon>Dikarya</taxon>
        <taxon>Basidiomycota</taxon>
        <taxon>Agaricomycotina</taxon>
        <taxon>Agaricomycetes</taxon>
        <taxon>Agaricomycetidae</taxon>
        <taxon>Agaricales</taxon>
        <taxon>Agaricineae</taxon>
        <taxon>Strophariaceae</taxon>
        <taxon>Agrocybe</taxon>
    </lineage>
</organism>
<feature type="compositionally biased region" description="Gly residues" evidence="1">
    <location>
        <begin position="389"/>
        <end position="400"/>
    </location>
</feature>
<dbReference type="EMBL" id="JAACJL010000015">
    <property type="protein sequence ID" value="KAF4621199.1"/>
    <property type="molecule type" value="Genomic_DNA"/>
</dbReference>